<dbReference type="PRINTS" id="PR01387">
    <property type="entry name" value="CDTOXINA"/>
</dbReference>
<evidence type="ECO:0000256" key="9">
    <source>
        <dbReference type="ARBA" id="ARBA00023237"/>
    </source>
</evidence>
<sequence length="220" mass="24740">MRHLFFIFITLLFAACSSTPKVDHGIGLSPTPPPNEPIPGEKSRAMLMEMEGHKTPVSIPDANAPKIDRNASNPISIMSSSGGLLTLWALKPRNWVWGYTPIDSFEFGRAKFWRIISFSNGQVMIKNMQESTCLQAYGNGVIHDICDSKNQAQLWNLNFFDNQAIQIQSVSAKTCLQTPTVRTTTYYSIYLTKCATSSNLDQQWYITPVALEPEPIFFIR</sequence>
<dbReference type="RefSeq" id="WP_343353790.1">
    <property type="nucleotide sequence ID" value="NZ_CP145316.1"/>
</dbReference>
<dbReference type="InterPro" id="IPR035992">
    <property type="entry name" value="Ricin_B-like_lectins"/>
</dbReference>
<keyword evidence="12" id="KW-1185">Reference proteome</keyword>
<keyword evidence="3" id="KW-0800">Toxin</keyword>
<dbReference type="EMBL" id="CP145316">
    <property type="protein sequence ID" value="XAM18380.1"/>
    <property type="molecule type" value="Genomic_DNA"/>
</dbReference>
<accession>A0ABZ3F7L6</accession>
<keyword evidence="4" id="KW-0732">Signal</keyword>
<evidence type="ECO:0000256" key="4">
    <source>
        <dbReference type="ARBA" id="ARBA00022729"/>
    </source>
</evidence>
<gene>
    <name evidence="11" type="ORF">V3I05_01475</name>
</gene>
<evidence type="ECO:0000256" key="1">
    <source>
        <dbReference type="ARBA" id="ARBA00004459"/>
    </source>
</evidence>
<evidence type="ECO:0000313" key="11">
    <source>
        <dbReference type="EMBL" id="XAM18380.1"/>
    </source>
</evidence>
<comment type="subcellular location">
    <subcellularLocation>
        <location evidence="1">Cell outer membrane</location>
        <topology evidence="1">Lipid-anchor</topology>
    </subcellularLocation>
</comment>
<evidence type="ECO:0000256" key="6">
    <source>
        <dbReference type="ARBA" id="ARBA00023026"/>
    </source>
</evidence>
<protein>
    <recommendedName>
        <fullName evidence="2">Cytolethal distending toxin subunit A</fullName>
    </recommendedName>
</protein>
<name>A0ABZ3F7L6_9HELI</name>
<evidence type="ECO:0000256" key="3">
    <source>
        <dbReference type="ARBA" id="ARBA00022656"/>
    </source>
</evidence>
<dbReference type="Pfam" id="PF03498">
    <property type="entry name" value="CDtoxinA"/>
    <property type="match status" value="1"/>
</dbReference>
<reference evidence="11 12" key="1">
    <citation type="submission" date="2024-02" db="EMBL/GenBank/DDBJ databases">
        <title>Genome and pathogenicity analysis of Helicobacter mastomyrinus isolated from mice.</title>
        <authorList>
            <person name="Zhu L."/>
        </authorList>
    </citation>
    <scope>NUCLEOTIDE SEQUENCE [LARGE SCALE GENOMIC DNA]</scope>
    <source>
        <strain evidence="11 12">Hm-17</strain>
    </source>
</reference>
<dbReference type="SUPFAM" id="SSF50370">
    <property type="entry name" value="Ricin B-like lectins"/>
    <property type="match status" value="1"/>
</dbReference>
<keyword evidence="9" id="KW-0998">Cell outer membrane</keyword>
<dbReference type="PROSITE" id="PS50231">
    <property type="entry name" value="RICIN_B_LECTIN"/>
    <property type="match status" value="1"/>
</dbReference>
<evidence type="ECO:0000256" key="10">
    <source>
        <dbReference type="ARBA" id="ARBA00023288"/>
    </source>
</evidence>
<dbReference type="Proteomes" id="UP001434737">
    <property type="component" value="Chromosome"/>
</dbReference>
<dbReference type="InterPro" id="IPR015957">
    <property type="entry name" value="CDtoxinA"/>
</dbReference>
<dbReference type="CDD" id="cd23414">
    <property type="entry name" value="beta-trefoil_Ricin_CdtA"/>
    <property type="match status" value="1"/>
</dbReference>
<evidence type="ECO:0000256" key="5">
    <source>
        <dbReference type="ARBA" id="ARBA00022734"/>
    </source>
</evidence>
<keyword evidence="10" id="KW-0449">Lipoprotein</keyword>
<evidence type="ECO:0000256" key="7">
    <source>
        <dbReference type="ARBA" id="ARBA00023136"/>
    </source>
</evidence>
<evidence type="ECO:0000313" key="12">
    <source>
        <dbReference type="Proteomes" id="UP001434737"/>
    </source>
</evidence>
<dbReference type="InterPro" id="IPR003558">
    <property type="entry name" value="CDtoxinA/C"/>
</dbReference>
<dbReference type="PIRSF" id="PIRSF036516">
    <property type="entry name" value="CDT_A"/>
    <property type="match status" value="1"/>
</dbReference>
<keyword evidence="6" id="KW-0843">Virulence</keyword>
<proteinExistence type="predicted"/>
<keyword evidence="5" id="KW-0430">Lectin</keyword>
<keyword evidence="7" id="KW-0472">Membrane</keyword>
<evidence type="ECO:0000256" key="2">
    <source>
        <dbReference type="ARBA" id="ARBA00016112"/>
    </source>
</evidence>
<organism evidence="11 12">
    <name type="scientific">Helicobacter mastomyrinus</name>
    <dbReference type="NCBI Taxonomy" id="287948"/>
    <lineage>
        <taxon>Bacteria</taxon>
        <taxon>Pseudomonadati</taxon>
        <taxon>Campylobacterota</taxon>
        <taxon>Epsilonproteobacteria</taxon>
        <taxon>Campylobacterales</taxon>
        <taxon>Helicobacteraceae</taxon>
        <taxon>Helicobacter</taxon>
    </lineage>
</organism>
<dbReference type="Gene3D" id="2.80.10.50">
    <property type="match status" value="1"/>
</dbReference>
<keyword evidence="8" id="KW-0564">Palmitate</keyword>
<evidence type="ECO:0000256" key="8">
    <source>
        <dbReference type="ARBA" id="ARBA00023139"/>
    </source>
</evidence>
<dbReference type="PROSITE" id="PS51257">
    <property type="entry name" value="PROKAR_LIPOPROTEIN"/>
    <property type="match status" value="1"/>
</dbReference>